<dbReference type="InterPro" id="IPR027124">
    <property type="entry name" value="Swc5/CFDP1/2"/>
</dbReference>
<dbReference type="OrthoDB" id="410381at2759"/>
<sequence length="188" mass="21874">MDKDDNVKDKFYEEVKQALSKIRLREQILLLGDFNARVGRDYEAWPKVLGRHGIGNINSNGQLLLSLCAQFELAITNTMFRLPAKYKTTWMHPRSKHWHLLDYAIVRQRNLSQVNITRVMRGANCWSDHRLVIIKMRLRLRAPHRNQGVKTKRINVDYLQILDSRNAFVHEVNETVQALDLEGGGLSN</sequence>
<dbReference type="InterPro" id="IPR036691">
    <property type="entry name" value="Endo/exonu/phosph_ase_sf"/>
</dbReference>
<reference evidence="1" key="1">
    <citation type="submission" date="2022-03" db="EMBL/GenBank/DDBJ databases">
        <authorList>
            <person name="Lindestad O."/>
        </authorList>
    </citation>
    <scope>NUCLEOTIDE SEQUENCE</scope>
</reference>
<dbReference type="PANTHER" id="PTHR23227">
    <property type="entry name" value="BUCENTAUR RELATED"/>
    <property type="match status" value="1"/>
</dbReference>
<comment type="caution">
    <text evidence="1">The sequence shown here is derived from an EMBL/GenBank/DDBJ whole genome shotgun (WGS) entry which is preliminary data.</text>
</comment>
<evidence type="ECO:0000313" key="1">
    <source>
        <dbReference type="EMBL" id="CAH2215603.1"/>
    </source>
</evidence>
<protein>
    <submittedName>
        <fullName evidence="1">Jg21017 protein</fullName>
    </submittedName>
</protein>
<dbReference type="SUPFAM" id="SSF56219">
    <property type="entry name" value="DNase I-like"/>
    <property type="match status" value="1"/>
</dbReference>
<dbReference type="PANTHER" id="PTHR23227:SF84">
    <property type="entry name" value="ENDONUCLEASE_EXONUCLEASE_PHOSPHATASE DOMAIN-CONTAINING PROTEIN"/>
    <property type="match status" value="1"/>
</dbReference>
<gene>
    <name evidence="1" type="primary">jg21017</name>
    <name evidence="1" type="ORF">PAEG_LOCUS3732</name>
</gene>
<keyword evidence="2" id="KW-1185">Reference proteome</keyword>
<evidence type="ECO:0000313" key="2">
    <source>
        <dbReference type="Proteomes" id="UP000838756"/>
    </source>
</evidence>
<name>A0A8S4QR36_9NEOP</name>
<dbReference type="Gene3D" id="3.60.10.10">
    <property type="entry name" value="Endonuclease/exonuclease/phosphatase"/>
    <property type="match status" value="1"/>
</dbReference>
<organism evidence="1 2">
    <name type="scientific">Pararge aegeria aegeria</name>
    <dbReference type="NCBI Taxonomy" id="348720"/>
    <lineage>
        <taxon>Eukaryota</taxon>
        <taxon>Metazoa</taxon>
        <taxon>Ecdysozoa</taxon>
        <taxon>Arthropoda</taxon>
        <taxon>Hexapoda</taxon>
        <taxon>Insecta</taxon>
        <taxon>Pterygota</taxon>
        <taxon>Neoptera</taxon>
        <taxon>Endopterygota</taxon>
        <taxon>Lepidoptera</taxon>
        <taxon>Glossata</taxon>
        <taxon>Ditrysia</taxon>
        <taxon>Papilionoidea</taxon>
        <taxon>Nymphalidae</taxon>
        <taxon>Satyrinae</taxon>
        <taxon>Satyrini</taxon>
        <taxon>Parargina</taxon>
        <taxon>Pararge</taxon>
    </lineage>
</organism>
<dbReference type="EMBL" id="CAKXAJ010012176">
    <property type="protein sequence ID" value="CAH2215603.1"/>
    <property type="molecule type" value="Genomic_DNA"/>
</dbReference>
<dbReference type="Proteomes" id="UP000838756">
    <property type="component" value="Unassembled WGS sequence"/>
</dbReference>
<proteinExistence type="predicted"/>
<accession>A0A8S4QR36</accession>
<dbReference type="AlphaFoldDB" id="A0A8S4QR36"/>